<evidence type="ECO:0000313" key="6">
    <source>
        <dbReference type="EMBL" id="MDR7354745.1"/>
    </source>
</evidence>
<reference evidence="6 7" key="1">
    <citation type="submission" date="2023-07" db="EMBL/GenBank/DDBJ databases">
        <title>Sequencing the genomes of 1000 actinobacteria strains.</title>
        <authorList>
            <person name="Klenk H.-P."/>
        </authorList>
    </citation>
    <scope>NUCLEOTIDE SEQUENCE [LARGE SCALE GENOMIC DNA]</scope>
    <source>
        <strain evidence="6 7">DSM 44508</strain>
    </source>
</reference>
<dbReference type="PANTHER" id="PTHR43420">
    <property type="entry name" value="ACETYLTRANSFERASE"/>
    <property type="match status" value="1"/>
</dbReference>
<proteinExistence type="inferred from homology"/>
<dbReference type="PROSITE" id="PS51186">
    <property type="entry name" value="GNAT"/>
    <property type="match status" value="1"/>
</dbReference>
<dbReference type="CDD" id="cd04301">
    <property type="entry name" value="NAT_SF"/>
    <property type="match status" value="1"/>
</dbReference>
<keyword evidence="2" id="KW-0963">Cytoplasm</keyword>
<dbReference type="PANTHER" id="PTHR43420:SF44">
    <property type="entry name" value="ACETYLTRANSFERASE YPEA"/>
    <property type="match status" value="1"/>
</dbReference>
<comment type="similarity">
    <text evidence="1">Belongs to the acetyltransferase family. RimI subfamily.</text>
</comment>
<dbReference type="InterPro" id="IPR016181">
    <property type="entry name" value="Acyl_CoA_acyltransferase"/>
</dbReference>
<dbReference type="RefSeq" id="WP_277104664.1">
    <property type="nucleotide sequence ID" value="NZ_BAAAJS010000049.1"/>
</dbReference>
<comment type="caution">
    <text evidence="6">The sequence shown here is derived from an EMBL/GenBank/DDBJ whole genome shotgun (WGS) entry which is preliminary data.</text>
</comment>
<evidence type="ECO:0000256" key="3">
    <source>
        <dbReference type="ARBA" id="ARBA00022679"/>
    </source>
</evidence>
<dbReference type="InterPro" id="IPR006464">
    <property type="entry name" value="AcTrfase_RimI/Ard1"/>
</dbReference>
<evidence type="ECO:0000313" key="7">
    <source>
        <dbReference type="Proteomes" id="UP001183619"/>
    </source>
</evidence>
<keyword evidence="4 6" id="KW-0012">Acyltransferase</keyword>
<keyword evidence="3 6" id="KW-0808">Transferase</keyword>
<evidence type="ECO:0000256" key="2">
    <source>
        <dbReference type="ARBA" id="ARBA00022490"/>
    </source>
</evidence>
<organism evidence="6 7">
    <name type="scientific">Corynebacterium felinum</name>
    <dbReference type="NCBI Taxonomy" id="131318"/>
    <lineage>
        <taxon>Bacteria</taxon>
        <taxon>Bacillati</taxon>
        <taxon>Actinomycetota</taxon>
        <taxon>Actinomycetes</taxon>
        <taxon>Mycobacteriales</taxon>
        <taxon>Corynebacteriaceae</taxon>
        <taxon>Corynebacterium</taxon>
    </lineage>
</organism>
<dbReference type="InterPro" id="IPR050680">
    <property type="entry name" value="YpeA/RimI_acetyltransf"/>
</dbReference>
<name>A0ABU2B819_9CORY</name>
<gene>
    <name evidence="6" type="ORF">J2S37_001283</name>
</gene>
<dbReference type="InterPro" id="IPR000182">
    <property type="entry name" value="GNAT_dom"/>
</dbReference>
<evidence type="ECO:0000259" key="5">
    <source>
        <dbReference type="PROSITE" id="PS51186"/>
    </source>
</evidence>
<feature type="domain" description="N-acetyltransferase" evidence="5">
    <location>
        <begin position="2"/>
        <end position="156"/>
    </location>
</feature>
<dbReference type="Pfam" id="PF00583">
    <property type="entry name" value="Acetyltransf_1"/>
    <property type="match status" value="1"/>
</dbReference>
<dbReference type="EMBL" id="JAVDYF010000001">
    <property type="protein sequence ID" value="MDR7354745.1"/>
    <property type="molecule type" value="Genomic_DNA"/>
</dbReference>
<protein>
    <submittedName>
        <fullName evidence="6">Ribosomal-protein-alanine N-acetyltransferase</fullName>
        <ecNumber evidence="6">2.3.1.267</ecNumber>
    </submittedName>
</protein>
<dbReference type="Proteomes" id="UP001183619">
    <property type="component" value="Unassembled WGS sequence"/>
</dbReference>
<dbReference type="SUPFAM" id="SSF55729">
    <property type="entry name" value="Acyl-CoA N-acyltransferases (Nat)"/>
    <property type="match status" value="1"/>
</dbReference>
<keyword evidence="7" id="KW-1185">Reference proteome</keyword>
<dbReference type="Gene3D" id="3.40.630.30">
    <property type="match status" value="1"/>
</dbReference>
<dbReference type="GO" id="GO:0008999">
    <property type="term" value="F:protein-N-terminal-alanine acetyltransferase activity"/>
    <property type="evidence" value="ECO:0007669"/>
    <property type="project" value="UniProtKB-EC"/>
</dbReference>
<dbReference type="NCBIfam" id="TIGR01575">
    <property type="entry name" value="rimI"/>
    <property type="match status" value="1"/>
</dbReference>
<sequence>MLEIRPLDAYDAPRLAELEKILFEADSPWTERDFTEVFAQPHNFYIGVYDPESDHPEKLIGYAGLGILGPSGGHECEIQTIGVDPSCQRQGIGRMMMDNLMYVADELRAPVFLEVRTDNQPAIRMYESYGFSQVGLRKNYYQPSGADAFVMVREKKEHTPS</sequence>
<accession>A0ABU2B819</accession>
<evidence type="ECO:0000256" key="4">
    <source>
        <dbReference type="ARBA" id="ARBA00023315"/>
    </source>
</evidence>
<dbReference type="EC" id="2.3.1.267" evidence="6"/>
<evidence type="ECO:0000256" key="1">
    <source>
        <dbReference type="ARBA" id="ARBA00005395"/>
    </source>
</evidence>